<dbReference type="Pfam" id="PF13442">
    <property type="entry name" value="Cytochrome_CBB3"/>
    <property type="match status" value="1"/>
</dbReference>
<dbReference type="PANTHER" id="PTHR40942">
    <property type="match status" value="1"/>
</dbReference>
<evidence type="ECO:0000256" key="1">
    <source>
        <dbReference type="ARBA" id="ARBA00022448"/>
    </source>
</evidence>
<keyword evidence="4" id="KW-0249">Electron transport</keyword>
<dbReference type="SUPFAM" id="SSF46626">
    <property type="entry name" value="Cytochrome c"/>
    <property type="match status" value="1"/>
</dbReference>
<keyword evidence="5 6" id="KW-0408">Iron</keyword>
<gene>
    <name evidence="9" type="ORF">VTH8203_03767</name>
</gene>
<keyword evidence="7" id="KW-0732">Signal</keyword>
<dbReference type="GO" id="GO:0009055">
    <property type="term" value="F:electron transfer activity"/>
    <property type="evidence" value="ECO:0007669"/>
    <property type="project" value="InterPro"/>
</dbReference>
<keyword evidence="10" id="KW-1185">Reference proteome</keyword>
<evidence type="ECO:0000256" key="5">
    <source>
        <dbReference type="ARBA" id="ARBA00023004"/>
    </source>
</evidence>
<dbReference type="Proteomes" id="UP000219336">
    <property type="component" value="Unassembled WGS sequence"/>
</dbReference>
<dbReference type="FunFam" id="1.10.760.10:FF:000029">
    <property type="entry name" value="Cytochrome c5"/>
    <property type="match status" value="1"/>
</dbReference>
<dbReference type="PANTHER" id="PTHR40942:SF4">
    <property type="entry name" value="CYTOCHROME C5"/>
    <property type="match status" value="1"/>
</dbReference>
<evidence type="ECO:0000313" key="10">
    <source>
        <dbReference type="Proteomes" id="UP000219336"/>
    </source>
</evidence>
<dbReference type="PROSITE" id="PS51007">
    <property type="entry name" value="CYTC"/>
    <property type="match status" value="1"/>
</dbReference>
<accession>A0A240ENC4</accession>
<evidence type="ECO:0000313" key="9">
    <source>
        <dbReference type="EMBL" id="SNX50114.1"/>
    </source>
</evidence>
<dbReference type="EMBL" id="OANU01000098">
    <property type="protein sequence ID" value="SNX50114.1"/>
    <property type="molecule type" value="Genomic_DNA"/>
</dbReference>
<dbReference type="InterPro" id="IPR036909">
    <property type="entry name" value="Cyt_c-like_dom_sf"/>
</dbReference>
<keyword evidence="3 6" id="KW-0479">Metal-binding</keyword>
<evidence type="ECO:0000256" key="4">
    <source>
        <dbReference type="ARBA" id="ARBA00022982"/>
    </source>
</evidence>
<keyword evidence="1" id="KW-0813">Transport</keyword>
<proteinExistence type="predicted"/>
<evidence type="ECO:0000256" key="6">
    <source>
        <dbReference type="PROSITE-ProRule" id="PRU00433"/>
    </source>
</evidence>
<feature type="signal peptide" evidence="7">
    <location>
        <begin position="1"/>
        <end position="40"/>
    </location>
</feature>
<dbReference type="Gene3D" id="1.10.760.10">
    <property type="entry name" value="Cytochrome c-like domain"/>
    <property type="match status" value="1"/>
</dbReference>
<dbReference type="InterPro" id="IPR002323">
    <property type="entry name" value="Cyt_CIE"/>
</dbReference>
<evidence type="ECO:0000256" key="3">
    <source>
        <dbReference type="ARBA" id="ARBA00022723"/>
    </source>
</evidence>
<keyword evidence="2 6" id="KW-0349">Heme</keyword>
<feature type="domain" description="Cytochrome c" evidence="8">
    <location>
        <begin position="74"/>
        <end position="154"/>
    </location>
</feature>
<evidence type="ECO:0000256" key="2">
    <source>
        <dbReference type="ARBA" id="ARBA00022617"/>
    </source>
</evidence>
<evidence type="ECO:0000259" key="8">
    <source>
        <dbReference type="PROSITE" id="PS51007"/>
    </source>
</evidence>
<name>A0A240ENC4_9VIBR</name>
<organism evidence="9 10">
    <name type="scientific">Vibrio thalassae</name>
    <dbReference type="NCBI Taxonomy" id="1243014"/>
    <lineage>
        <taxon>Bacteria</taxon>
        <taxon>Pseudomonadati</taxon>
        <taxon>Pseudomonadota</taxon>
        <taxon>Gammaproteobacteria</taxon>
        <taxon>Vibrionales</taxon>
        <taxon>Vibrionaceae</taxon>
        <taxon>Vibrio</taxon>
    </lineage>
</organism>
<reference evidence="10" key="1">
    <citation type="submission" date="2016-06" db="EMBL/GenBank/DDBJ databases">
        <authorList>
            <person name="Rodrigo-Torres L."/>
            <person name="Arahal R.D."/>
            <person name="Lucena T."/>
        </authorList>
    </citation>
    <scope>NUCLEOTIDE SEQUENCE [LARGE SCALE GENOMIC DNA]</scope>
    <source>
        <strain evidence="10">CECT8203</strain>
    </source>
</reference>
<sequence length="154" mass="16202">MNSKHRLATLLDSKVSLMDMSRRILTVLFAALTFSTASFAANVSQEEYDAIAERIKPVGDVYLAGSEPVVAEPTGPRDGATVYNTFCTACHSIGVGGAPKTGDAGDWAPRIAQGKDVLADHAINGFNAMPAKGSCMDCSDQEIVDAINHMIAGL</sequence>
<evidence type="ECO:0000256" key="7">
    <source>
        <dbReference type="SAM" id="SignalP"/>
    </source>
</evidence>
<dbReference type="InterPro" id="IPR009056">
    <property type="entry name" value="Cyt_c-like_dom"/>
</dbReference>
<protein>
    <submittedName>
        <fullName evidence="9">Cytochrome c-555</fullName>
    </submittedName>
</protein>
<feature type="chain" id="PRO_5011969547" evidence="7">
    <location>
        <begin position="41"/>
        <end position="154"/>
    </location>
</feature>
<dbReference type="GO" id="GO:0005506">
    <property type="term" value="F:iron ion binding"/>
    <property type="evidence" value="ECO:0007669"/>
    <property type="project" value="InterPro"/>
</dbReference>
<dbReference type="GO" id="GO:0020037">
    <property type="term" value="F:heme binding"/>
    <property type="evidence" value="ECO:0007669"/>
    <property type="project" value="InterPro"/>
</dbReference>
<dbReference type="PRINTS" id="PR00607">
    <property type="entry name" value="CYTCHROMECIE"/>
</dbReference>
<dbReference type="AlphaFoldDB" id="A0A240ENC4"/>